<feature type="transmembrane region" description="Helical" evidence="9">
    <location>
        <begin position="109"/>
        <end position="126"/>
    </location>
</feature>
<sequence length="484" mass="51580">MDQQNERKIGFWMALLPLVVMIVVMIFTVVKLEQGPHIPLIIGTSTAAIVAWRAGFTWKEIEEMMYKGIRLALPAVVIIILVGLTIGAWMGGGIVATMIYYGLQIITPAWFLVTICLICSIVSLAIGSSWSTMGTIGVAGMGIGLSMGIPAGMIAGAIISGAYFGDKMSPLSDTTNLAAGLTGTDLFDHIKHMFYTTIPGLAIALGVYAFLGNRFAANNIEVEEIAQTAQVLKESFVISPWLMLVPLAVVVLVAVKVPAIPALVIGIVLGFLSQIFVQGGTLIAGIEALQSGFTIATGNVMVDALFNGGGLDSMMFTVSMTIVAMTFGGILEFSGMLMSLMNQLLKVVKSSASLIISTIGACFLTNASCSEQYISIVVPSRMFSKAYQNMGLHSKNLSRALEDGGTLTSVFIPWNTCGVFIFGTLGVSVVQYGPYAILNLVVPLISIIYALTGFSIVKLTEQEKEKLAVDELKKEKVNEEVNLA</sequence>
<evidence type="ECO:0000256" key="8">
    <source>
        <dbReference type="ARBA" id="ARBA00038435"/>
    </source>
</evidence>
<keyword evidence="4" id="KW-1003">Cell membrane</keyword>
<dbReference type="InterPro" id="IPR018461">
    <property type="entry name" value="Na/H_Antiport_NhaC-like_C"/>
</dbReference>
<feature type="transmembrane region" description="Helical" evidence="9">
    <location>
        <begin position="282"/>
        <end position="302"/>
    </location>
</feature>
<feature type="transmembrane region" description="Helical" evidence="9">
    <location>
        <begin position="436"/>
        <end position="457"/>
    </location>
</feature>
<dbReference type="PANTHER" id="PTHR33451">
    <property type="entry name" value="MALATE-2H(+)/NA(+)-LACTATE ANTIPORTER"/>
    <property type="match status" value="1"/>
</dbReference>
<evidence type="ECO:0000256" key="5">
    <source>
        <dbReference type="ARBA" id="ARBA00022692"/>
    </source>
</evidence>
<dbReference type="Proteomes" id="UP001549104">
    <property type="component" value="Unassembled WGS sequence"/>
</dbReference>
<feature type="transmembrane region" description="Helical" evidence="9">
    <location>
        <begin position="231"/>
        <end position="253"/>
    </location>
</feature>
<evidence type="ECO:0000313" key="11">
    <source>
        <dbReference type="EMBL" id="MET3657939.1"/>
    </source>
</evidence>
<evidence type="ECO:0000313" key="12">
    <source>
        <dbReference type="Proteomes" id="UP001549104"/>
    </source>
</evidence>
<feature type="transmembrane region" description="Helical" evidence="9">
    <location>
        <begin position="75"/>
        <end position="103"/>
    </location>
</feature>
<evidence type="ECO:0000256" key="4">
    <source>
        <dbReference type="ARBA" id="ARBA00022475"/>
    </source>
</evidence>
<proteinExistence type="inferred from homology"/>
<evidence type="ECO:0000256" key="3">
    <source>
        <dbReference type="ARBA" id="ARBA00022449"/>
    </source>
</evidence>
<feature type="transmembrane region" description="Helical" evidence="9">
    <location>
        <begin position="259"/>
        <end position="277"/>
    </location>
</feature>
<evidence type="ECO:0000256" key="9">
    <source>
        <dbReference type="SAM" id="Phobius"/>
    </source>
</evidence>
<keyword evidence="3" id="KW-0050">Antiport</keyword>
<feature type="domain" description="Na+/H+ antiporter NhaC-like C-terminal" evidence="10">
    <location>
        <begin position="161"/>
        <end position="454"/>
    </location>
</feature>
<comment type="subcellular location">
    <subcellularLocation>
        <location evidence="1">Cell membrane</location>
        <topology evidence="1">Multi-pass membrane protein</topology>
    </subcellularLocation>
</comment>
<dbReference type="Pfam" id="PF03553">
    <property type="entry name" value="Na_H_antiporter"/>
    <property type="match status" value="1"/>
</dbReference>
<name>A0ABV2KA32_SPOPS</name>
<feature type="transmembrane region" description="Helical" evidence="9">
    <location>
        <begin position="193"/>
        <end position="211"/>
    </location>
</feature>
<evidence type="ECO:0000256" key="6">
    <source>
        <dbReference type="ARBA" id="ARBA00022989"/>
    </source>
</evidence>
<keyword evidence="5 9" id="KW-0812">Transmembrane</keyword>
<feature type="transmembrane region" description="Helical" evidence="9">
    <location>
        <begin position="407"/>
        <end position="430"/>
    </location>
</feature>
<evidence type="ECO:0000256" key="2">
    <source>
        <dbReference type="ARBA" id="ARBA00022448"/>
    </source>
</evidence>
<feature type="transmembrane region" description="Helical" evidence="9">
    <location>
        <begin position="9"/>
        <end position="30"/>
    </location>
</feature>
<accession>A0ABV2KA32</accession>
<keyword evidence="7 9" id="KW-0472">Membrane</keyword>
<dbReference type="PANTHER" id="PTHR33451:SF3">
    <property type="entry name" value="MALATE-2H(+)_NA(+)-LACTATE ANTIPORTER"/>
    <property type="match status" value="1"/>
</dbReference>
<keyword evidence="2" id="KW-0813">Transport</keyword>
<comment type="similarity">
    <text evidence="8">Belongs to the NhaC Na(+)/H(+) (TC 2.A.35) antiporter family.</text>
</comment>
<feature type="transmembrane region" description="Helical" evidence="9">
    <location>
        <begin position="36"/>
        <end position="54"/>
    </location>
</feature>
<protein>
    <submittedName>
        <fullName evidence="11">NhaC family Na+:H+ antiporter</fullName>
    </submittedName>
</protein>
<reference evidence="11 12" key="1">
    <citation type="submission" date="2024-06" db="EMBL/GenBank/DDBJ databases">
        <title>Sorghum-associated microbial communities from plants grown in Nebraska, USA.</title>
        <authorList>
            <person name="Schachtman D."/>
        </authorList>
    </citation>
    <scope>NUCLEOTIDE SEQUENCE [LARGE SCALE GENOMIC DNA]</scope>
    <source>
        <strain evidence="11 12">1288</strain>
    </source>
</reference>
<dbReference type="InterPro" id="IPR004770">
    <property type="entry name" value="Na/H_antiport_NhaC"/>
</dbReference>
<evidence type="ECO:0000256" key="1">
    <source>
        <dbReference type="ARBA" id="ARBA00004651"/>
    </source>
</evidence>
<comment type="caution">
    <text evidence="11">The sequence shown here is derived from an EMBL/GenBank/DDBJ whole genome shotgun (WGS) entry which is preliminary data.</text>
</comment>
<dbReference type="NCBIfam" id="TIGR00931">
    <property type="entry name" value="antiport_nhaC"/>
    <property type="match status" value="1"/>
</dbReference>
<dbReference type="RefSeq" id="WP_067206876.1">
    <property type="nucleotide sequence ID" value="NZ_CP014616.1"/>
</dbReference>
<organism evidence="11 12">
    <name type="scientific">Sporosarcina psychrophila</name>
    <name type="common">Bacillus psychrophilus</name>
    <dbReference type="NCBI Taxonomy" id="1476"/>
    <lineage>
        <taxon>Bacteria</taxon>
        <taxon>Bacillati</taxon>
        <taxon>Bacillota</taxon>
        <taxon>Bacilli</taxon>
        <taxon>Bacillales</taxon>
        <taxon>Caryophanaceae</taxon>
        <taxon>Sporosarcina</taxon>
    </lineage>
</organism>
<dbReference type="EMBL" id="JBEPME010000004">
    <property type="protein sequence ID" value="MET3657939.1"/>
    <property type="molecule type" value="Genomic_DNA"/>
</dbReference>
<gene>
    <name evidence="11" type="ORF">ABIC55_003036</name>
</gene>
<keyword evidence="12" id="KW-1185">Reference proteome</keyword>
<evidence type="ECO:0000256" key="7">
    <source>
        <dbReference type="ARBA" id="ARBA00023136"/>
    </source>
</evidence>
<dbReference type="InterPro" id="IPR052180">
    <property type="entry name" value="NhaC_Na-H+_Antiporter"/>
</dbReference>
<evidence type="ECO:0000259" key="10">
    <source>
        <dbReference type="Pfam" id="PF03553"/>
    </source>
</evidence>
<feature type="transmembrane region" description="Helical" evidence="9">
    <location>
        <begin position="314"/>
        <end position="340"/>
    </location>
</feature>
<feature type="transmembrane region" description="Helical" evidence="9">
    <location>
        <begin position="138"/>
        <end position="164"/>
    </location>
</feature>
<keyword evidence="6 9" id="KW-1133">Transmembrane helix</keyword>